<dbReference type="STRING" id="226506.SAMN04488519_101200"/>
<accession>A0A1I5ALB2</accession>
<dbReference type="EMBL" id="FOVW01000001">
    <property type="protein sequence ID" value="SFN63182.1"/>
    <property type="molecule type" value="Genomic_DNA"/>
</dbReference>
<organism evidence="1 2">
    <name type="scientific">Algoriphagus ornithinivorans</name>
    <dbReference type="NCBI Taxonomy" id="226506"/>
    <lineage>
        <taxon>Bacteria</taxon>
        <taxon>Pseudomonadati</taxon>
        <taxon>Bacteroidota</taxon>
        <taxon>Cytophagia</taxon>
        <taxon>Cytophagales</taxon>
        <taxon>Cyclobacteriaceae</taxon>
        <taxon>Algoriphagus</taxon>
    </lineage>
</organism>
<gene>
    <name evidence="1" type="ORF">SAMN04488519_101200</name>
</gene>
<keyword evidence="2" id="KW-1185">Reference proteome</keyword>
<dbReference type="Gene3D" id="2.40.160.10">
    <property type="entry name" value="Porin"/>
    <property type="match status" value="1"/>
</dbReference>
<reference evidence="2" key="1">
    <citation type="submission" date="2016-10" db="EMBL/GenBank/DDBJ databases">
        <authorList>
            <person name="Varghese N."/>
            <person name="Submissions S."/>
        </authorList>
    </citation>
    <scope>NUCLEOTIDE SEQUENCE [LARGE SCALE GENOMIC DNA]</scope>
    <source>
        <strain evidence="2">DSM 15282</strain>
    </source>
</reference>
<dbReference type="RefSeq" id="WP_091649045.1">
    <property type="nucleotide sequence ID" value="NZ_FOVW01000001.1"/>
</dbReference>
<proteinExistence type="predicted"/>
<dbReference type="InterPro" id="IPR023614">
    <property type="entry name" value="Porin_dom_sf"/>
</dbReference>
<dbReference type="Proteomes" id="UP000199564">
    <property type="component" value="Unassembled WGS sequence"/>
</dbReference>
<evidence type="ECO:0008006" key="3">
    <source>
        <dbReference type="Google" id="ProtNLM"/>
    </source>
</evidence>
<protein>
    <recommendedName>
        <fullName evidence="3">Outer membrane porin, OprD family</fullName>
    </recommendedName>
</protein>
<evidence type="ECO:0000313" key="1">
    <source>
        <dbReference type="EMBL" id="SFN63182.1"/>
    </source>
</evidence>
<dbReference type="AlphaFoldDB" id="A0A1I5ALB2"/>
<sequence>MLRLLTTFVLVLFLGLHAFELKAQHETPSVETEKTDQKLFGQILKSGSFEFHLRSFYMTTINQGALTDYSTWGTGAGLGYFSPRWKGFGIGFSGFFVFRHFENNIIAKDPLTGKSNRYELLLYDVHHPENHKDMDRLEEFYLSFEKENISAWFGRHHFESPLLNASDNIMRPNLFSGLSVDWKVNNWKVSGAWFSHVISRGSLEWLPVEESFGFFDSGRHPLESVKEYDQEVDSKGIGVLGVEYEGRTWSVESWNYLSENVFGLTMLQLNGKSPSHHGWNWIWGVQAFYQEAINDGGNPDPDLTYILPNENSSGFGARAGMNWPNTSVSINYLGISNSGRFLFPREWGREQFFVTLQRERFEGLGGANAVMLQLDKEVVKDKFKMSFGASHVKTPGIDNLALNKYGIPNYIHFTGLLDYKFDGFFQGLDLQFLVALKKENSEKEIPLEYVINRINMANLNLILDYRF</sequence>
<name>A0A1I5ALB2_9BACT</name>
<evidence type="ECO:0000313" key="2">
    <source>
        <dbReference type="Proteomes" id="UP000199564"/>
    </source>
</evidence>